<feature type="coiled-coil region" evidence="1">
    <location>
        <begin position="33"/>
        <end position="89"/>
    </location>
</feature>
<proteinExistence type="predicted"/>
<organism evidence="2 3">
    <name type="scientific">Leishmania panamensis</name>
    <dbReference type="NCBI Taxonomy" id="5679"/>
    <lineage>
        <taxon>Eukaryota</taxon>
        <taxon>Discoba</taxon>
        <taxon>Euglenozoa</taxon>
        <taxon>Kinetoplastea</taxon>
        <taxon>Metakinetoplastina</taxon>
        <taxon>Trypanosomatida</taxon>
        <taxon>Trypanosomatidae</taxon>
        <taxon>Leishmaniinae</taxon>
        <taxon>Leishmania</taxon>
        <taxon>Leishmania guyanensis species complex</taxon>
    </lineage>
</organism>
<dbReference type="Gene3D" id="1.10.287.1490">
    <property type="match status" value="1"/>
</dbReference>
<protein>
    <submittedName>
        <fullName evidence="2">Uncharacterized protein</fullName>
    </submittedName>
</protein>
<evidence type="ECO:0000313" key="2">
    <source>
        <dbReference type="EMBL" id="AIN96068.1"/>
    </source>
</evidence>
<accession>A0A088RJI8</accession>
<feature type="coiled-coil region" evidence="1">
    <location>
        <begin position="609"/>
        <end position="643"/>
    </location>
</feature>
<dbReference type="EMBL" id="CP009378">
    <property type="protein sequence ID" value="AIN96068.1"/>
    <property type="molecule type" value="Genomic_DNA"/>
</dbReference>
<dbReference type="KEGG" id="lpan:LPMP_091550"/>
<dbReference type="RefSeq" id="XP_010704390.1">
    <property type="nucleotide sequence ID" value="XM_010706088.1"/>
</dbReference>
<dbReference type="VEuPathDB" id="TriTrypDB:LPMP_091550"/>
<feature type="coiled-coil region" evidence="1">
    <location>
        <begin position="124"/>
        <end position="190"/>
    </location>
</feature>
<dbReference type="eggNOG" id="ENOG502RQGI">
    <property type="taxonomic scope" value="Eukaryota"/>
</dbReference>
<reference evidence="2 3" key="1">
    <citation type="journal article" date="2015" name="Sci. Rep.">
        <title>The genome of Leishmania panamensis: insights into genomics of the L. (Viannia) subgenus.</title>
        <authorList>
            <person name="Llanes A."/>
            <person name="Restrepo C.M."/>
            <person name="Vecchio G.D."/>
            <person name="Anguizola F.J."/>
            <person name="Lleonart R."/>
        </authorList>
    </citation>
    <scope>NUCLEOTIDE SEQUENCE [LARGE SCALE GENOMIC DNA]</scope>
    <source>
        <strain evidence="2 3">MHOM/PA/94/PSC-1</strain>
    </source>
</reference>
<keyword evidence="3" id="KW-1185">Reference proteome</keyword>
<dbReference type="Proteomes" id="UP000063063">
    <property type="component" value="Chromosome 9"/>
</dbReference>
<dbReference type="GeneID" id="22572725"/>
<evidence type="ECO:0000313" key="3">
    <source>
        <dbReference type="Proteomes" id="UP000063063"/>
    </source>
</evidence>
<name>A0A088RJI8_LEIPA</name>
<keyword evidence="1" id="KW-0175">Coiled coil</keyword>
<dbReference type="VEuPathDB" id="TriTrypDB:LPAL13_090020900"/>
<feature type="coiled-coil region" evidence="1">
    <location>
        <begin position="249"/>
        <end position="500"/>
    </location>
</feature>
<gene>
    <name evidence="2" type="ORF">LPMP_091550</name>
</gene>
<dbReference type="OrthoDB" id="272048at2759"/>
<sequence>MSATPVMGAQVNLALGLDEECSPSETAGKDGHVAHLLAQIAFLHREVERLEKLLCSMRAKSYADVRALTSQYEQTLRQKNAELEDLRHTFGSHGEVVDTGRRCKLLEKQLAAANSEKSVACMEKADLQTKLRKLQSLLKTRKEEVLKAQGTLEESKVERSSTITALKMTVETLTQERERLSSELAEQAKRQRVERRSIGTDCVRQRADAGSETTPLERLTQACQVCTLQGTMTISGEDADPPHSLAALLEEKTRECDQFRGTLEDLSAMQRDALAMLEVTKSQLNTETERRRIAVADVENLSVQLRALQQRCSDQTAAERTMGDKIRLLGEERQKILVEKSHIEREKNHWEEQLRQYEADVTQLSAAKNHTNRQLSALANENENLRAEMQQVCEREAHALYAVKAKDLEVQEILSAYQKSAQENESLLENQRFLERELDNVRAALASKEETVAYLQEQLRSMHLREQQLTLDIQSLEYENENHHQRLARGDHEAAELEAKCAELVQLVHAKEQCMEELHQSLSELSKQVVVKDNESLLLRHRCDALLADNASLRATFANEKAKVEELEASNARLVAREVLSLSEAADRRERSQELADERATVKAVSEENEQITASCERLAEHNKELEARVTSLEKSLQESAEAKERLHRIVLDQNKALSRLSE</sequence>
<dbReference type="AlphaFoldDB" id="A0A088RJI8"/>
<evidence type="ECO:0000256" key="1">
    <source>
        <dbReference type="SAM" id="Coils"/>
    </source>
</evidence>
<feature type="coiled-coil region" evidence="1">
    <location>
        <begin position="550"/>
        <end position="577"/>
    </location>
</feature>